<evidence type="ECO:0000313" key="3">
    <source>
        <dbReference type="Proteomes" id="UP000286947"/>
    </source>
</evidence>
<feature type="transmembrane region" description="Helical" evidence="1">
    <location>
        <begin position="7"/>
        <end position="28"/>
    </location>
</feature>
<dbReference type="SUPFAM" id="SSF50630">
    <property type="entry name" value="Acid proteases"/>
    <property type="match status" value="1"/>
</dbReference>
<dbReference type="OrthoDB" id="185963at2"/>
<evidence type="ECO:0000313" key="2">
    <source>
        <dbReference type="EMBL" id="RUS65510.1"/>
    </source>
</evidence>
<organism evidence="2 3">
    <name type="scientific">Saezia sanguinis</name>
    <dbReference type="NCBI Taxonomy" id="1965230"/>
    <lineage>
        <taxon>Bacteria</taxon>
        <taxon>Pseudomonadati</taxon>
        <taxon>Pseudomonadota</taxon>
        <taxon>Betaproteobacteria</taxon>
        <taxon>Burkholderiales</taxon>
        <taxon>Saeziaceae</taxon>
        <taxon>Saezia</taxon>
    </lineage>
</organism>
<dbReference type="InterPro" id="IPR011969">
    <property type="entry name" value="Clan_AA_Asp_peptidase_C"/>
</dbReference>
<sequence length="158" mass="17489">MNELPRTFKLVIIWLLIGTAVFLAVLWFESAQNKSSFSVTDNVIEIKRARDGHYHWSGDINGHQITFLIDTGASMTSIPQSLAEKAQLPVVGRVTFNTANGTTRNNVVRGNLNLEGGVQMDNLRMGVLPDHSGQALLGMDVIGKLHMTQTEGIIRFER</sequence>
<keyword evidence="1" id="KW-0812">Transmembrane</keyword>
<dbReference type="InterPro" id="IPR034122">
    <property type="entry name" value="Retropepsin-like_bacterial"/>
</dbReference>
<dbReference type="RefSeq" id="WP_126981118.1">
    <property type="nucleotide sequence ID" value="NZ_CAWUGC010000010.1"/>
</dbReference>
<keyword evidence="1" id="KW-1133">Transmembrane helix</keyword>
<dbReference type="Gene3D" id="2.40.70.10">
    <property type="entry name" value="Acid Proteases"/>
    <property type="match status" value="1"/>
</dbReference>
<evidence type="ECO:0000256" key="1">
    <source>
        <dbReference type="SAM" id="Phobius"/>
    </source>
</evidence>
<name>A0A433S9W3_9BURK</name>
<proteinExistence type="predicted"/>
<protein>
    <recommendedName>
        <fullName evidence="4">Peptidase A2 domain-containing protein</fullName>
    </recommendedName>
</protein>
<dbReference type="NCBIfam" id="TIGR02281">
    <property type="entry name" value="clan_AA_DTGA"/>
    <property type="match status" value="1"/>
</dbReference>
<dbReference type="EMBL" id="PQSP01000012">
    <property type="protein sequence ID" value="RUS65510.1"/>
    <property type="molecule type" value="Genomic_DNA"/>
</dbReference>
<accession>A0A433S9W3</accession>
<evidence type="ECO:0008006" key="4">
    <source>
        <dbReference type="Google" id="ProtNLM"/>
    </source>
</evidence>
<gene>
    <name evidence="2" type="ORF">CUZ56_02967</name>
</gene>
<dbReference type="GO" id="GO:0004190">
    <property type="term" value="F:aspartic-type endopeptidase activity"/>
    <property type="evidence" value="ECO:0007669"/>
    <property type="project" value="InterPro"/>
</dbReference>
<dbReference type="GO" id="GO:0006508">
    <property type="term" value="P:proteolysis"/>
    <property type="evidence" value="ECO:0007669"/>
    <property type="project" value="InterPro"/>
</dbReference>
<dbReference type="CDD" id="cd05483">
    <property type="entry name" value="retropepsin_like_bacteria"/>
    <property type="match status" value="1"/>
</dbReference>
<dbReference type="InterPro" id="IPR021109">
    <property type="entry name" value="Peptidase_aspartic_dom_sf"/>
</dbReference>
<keyword evidence="1" id="KW-0472">Membrane</keyword>
<dbReference type="AlphaFoldDB" id="A0A433S9W3"/>
<reference evidence="2 3" key="1">
    <citation type="submission" date="2018-01" db="EMBL/GenBank/DDBJ databases">
        <title>Saezia sanguinis gen. nov., sp. nov., in the order Burkholderiales isolated from human blood.</title>
        <authorList>
            <person name="Medina-Pascual M.J."/>
            <person name="Valdezate S."/>
            <person name="Monzon S."/>
            <person name="Cuesta I."/>
            <person name="Carrasco G."/>
            <person name="Villalon P."/>
            <person name="Saez-Nieto J.A."/>
        </authorList>
    </citation>
    <scope>NUCLEOTIDE SEQUENCE [LARGE SCALE GENOMIC DNA]</scope>
    <source>
        <strain evidence="2 3">CNM695-12</strain>
    </source>
</reference>
<dbReference type="InterPro" id="IPR001969">
    <property type="entry name" value="Aspartic_peptidase_AS"/>
</dbReference>
<keyword evidence="3" id="KW-1185">Reference proteome</keyword>
<dbReference type="Pfam" id="PF13975">
    <property type="entry name" value="gag-asp_proteas"/>
    <property type="match status" value="1"/>
</dbReference>
<comment type="caution">
    <text evidence="2">The sequence shown here is derived from an EMBL/GenBank/DDBJ whole genome shotgun (WGS) entry which is preliminary data.</text>
</comment>
<dbReference type="Proteomes" id="UP000286947">
    <property type="component" value="Unassembled WGS sequence"/>
</dbReference>
<dbReference type="PROSITE" id="PS00141">
    <property type="entry name" value="ASP_PROTEASE"/>
    <property type="match status" value="1"/>
</dbReference>